<evidence type="ECO:0000313" key="2">
    <source>
        <dbReference type="Proteomes" id="UP000814140"/>
    </source>
</evidence>
<comment type="caution">
    <text evidence="1">The sequence shown here is derived from an EMBL/GenBank/DDBJ whole genome shotgun (WGS) entry which is preliminary data.</text>
</comment>
<sequence length="202" mass="22792">MLLVQDSKGTLRNVALKTIRGIFDQIRVYRFVRAGLALTVNAGSAVVLYLPDRYIPPRWWRPFEDVMTKLAVRSMSPQQARRSEELVRKSADAVHAALGNEADQYFYIEGLFTDPEYQGQGFGSALVNAVLDTADKAGRPTYLSAIEQNVPFYASFGFEVAARYTLGEEDPDWDLEPVLLRVMIRQRRSTEAWIDEKAALLG</sequence>
<organism evidence="1 2">
    <name type="scientific">Artomyces pyxidatus</name>
    <dbReference type="NCBI Taxonomy" id="48021"/>
    <lineage>
        <taxon>Eukaryota</taxon>
        <taxon>Fungi</taxon>
        <taxon>Dikarya</taxon>
        <taxon>Basidiomycota</taxon>
        <taxon>Agaricomycotina</taxon>
        <taxon>Agaricomycetes</taxon>
        <taxon>Russulales</taxon>
        <taxon>Auriscalpiaceae</taxon>
        <taxon>Artomyces</taxon>
    </lineage>
</organism>
<protein>
    <submittedName>
        <fullName evidence="1">Uncharacterized protein</fullName>
    </submittedName>
</protein>
<dbReference type="EMBL" id="MU277204">
    <property type="protein sequence ID" value="KAI0063143.1"/>
    <property type="molecule type" value="Genomic_DNA"/>
</dbReference>
<name>A0ACB8T4T9_9AGAM</name>
<reference evidence="1" key="1">
    <citation type="submission" date="2021-03" db="EMBL/GenBank/DDBJ databases">
        <authorList>
            <consortium name="DOE Joint Genome Institute"/>
            <person name="Ahrendt S."/>
            <person name="Looney B.P."/>
            <person name="Miyauchi S."/>
            <person name="Morin E."/>
            <person name="Drula E."/>
            <person name="Courty P.E."/>
            <person name="Chicoki N."/>
            <person name="Fauchery L."/>
            <person name="Kohler A."/>
            <person name="Kuo A."/>
            <person name="Labutti K."/>
            <person name="Pangilinan J."/>
            <person name="Lipzen A."/>
            <person name="Riley R."/>
            <person name="Andreopoulos W."/>
            <person name="He G."/>
            <person name="Johnson J."/>
            <person name="Barry K.W."/>
            <person name="Grigoriev I.V."/>
            <person name="Nagy L."/>
            <person name="Hibbett D."/>
            <person name="Henrissat B."/>
            <person name="Matheny P.B."/>
            <person name="Labbe J."/>
            <person name="Martin F."/>
        </authorList>
    </citation>
    <scope>NUCLEOTIDE SEQUENCE</scope>
    <source>
        <strain evidence="1">HHB10654</strain>
    </source>
</reference>
<dbReference type="Proteomes" id="UP000814140">
    <property type="component" value="Unassembled WGS sequence"/>
</dbReference>
<proteinExistence type="predicted"/>
<reference evidence="1" key="2">
    <citation type="journal article" date="2022" name="New Phytol.">
        <title>Evolutionary transition to the ectomycorrhizal habit in the genomes of a hyperdiverse lineage of mushroom-forming fungi.</title>
        <authorList>
            <person name="Looney B."/>
            <person name="Miyauchi S."/>
            <person name="Morin E."/>
            <person name="Drula E."/>
            <person name="Courty P.E."/>
            <person name="Kohler A."/>
            <person name="Kuo A."/>
            <person name="LaButti K."/>
            <person name="Pangilinan J."/>
            <person name="Lipzen A."/>
            <person name="Riley R."/>
            <person name="Andreopoulos W."/>
            <person name="He G."/>
            <person name="Johnson J."/>
            <person name="Nolan M."/>
            <person name="Tritt A."/>
            <person name="Barry K.W."/>
            <person name="Grigoriev I.V."/>
            <person name="Nagy L.G."/>
            <person name="Hibbett D."/>
            <person name="Henrissat B."/>
            <person name="Matheny P.B."/>
            <person name="Labbe J."/>
            <person name="Martin F.M."/>
        </authorList>
    </citation>
    <scope>NUCLEOTIDE SEQUENCE</scope>
    <source>
        <strain evidence="1">HHB10654</strain>
    </source>
</reference>
<gene>
    <name evidence="1" type="ORF">BV25DRAFT_1915467</name>
</gene>
<keyword evidence="2" id="KW-1185">Reference proteome</keyword>
<accession>A0ACB8T4T9</accession>
<evidence type="ECO:0000313" key="1">
    <source>
        <dbReference type="EMBL" id="KAI0063143.1"/>
    </source>
</evidence>